<dbReference type="AlphaFoldDB" id="A0AAV7G0P0"/>
<organism evidence="1 2">
    <name type="scientific">Dendrobium chrysotoxum</name>
    <name type="common">Orchid</name>
    <dbReference type="NCBI Taxonomy" id="161865"/>
    <lineage>
        <taxon>Eukaryota</taxon>
        <taxon>Viridiplantae</taxon>
        <taxon>Streptophyta</taxon>
        <taxon>Embryophyta</taxon>
        <taxon>Tracheophyta</taxon>
        <taxon>Spermatophyta</taxon>
        <taxon>Magnoliopsida</taxon>
        <taxon>Liliopsida</taxon>
        <taxon>Asparagales</taxon>
        <taxon>Orchidaceae</taxon>
        <taxon>Epidendroideae</taxon>
        <taxon>Malaxideae</taxon>
        <taxon>Dendrobiinae</taxon>
        <taxon>Dendrobium</taxon>
    </lineage>
</organism>
<name>A0AAV7G0P0_DENCH</name>
<reference evidence="1 2" key="1">
    <citation type="journal article" date="2021" name="Hortic Res">
        <title>Chromosome-scale assembly of the Dendrobium chrysotoxum genome enhances the understanding of orchid evolution.</title>
        <authorList>
            <person name="Zhang Y."/>
            <person name="Zhang G.Q."/>
            <person name="Zhang D."/>
            <person name="Liu X.D."/>
            <person name="Xu X.Y."/>
            <person name="Sun W.H."/>
            <person name="Yu X."/>
            <person name="Zhu X."/>
            <person name="Wang Z.W."/>
            <person name="Zhao X."/>
            <person name="Zhong W.Y."/>
            <person name="Chen H."/>
            <person name="Yin W.L."/>
            <person name="Huang T."/>
            <person name="Niu S.C."/>
            <person name="Liu Z.J."/>
        </authorList>
    </citation>
    <scope>NUCLEOTIDE SEQUENCE [LARGE SCALE GENOMIC DNA]</scope>
    <source>
        <strain evidence="1">Lindl</strain>
    </source>
</reference>
<dbReference type="Proteomes" id="UP000775213">
    <property type="component" value="Unassembled WGS sequence"/>
</dbReference>
<accession>A0AAV7G0P0</accession>
<sequence>MGAPRTIEVDQSRRSMLIDDISSTITSDGLIIFRKEFLLTNDLVMVVPKEPDRARYPPSGFITVYEMALRAGLRFPLAPELIKIFRACGVPLAQFLCRIIMIIVGLTAFYRERGVKLTVDHLSKMCRLTSDFQGRVVCRGNKWLDFSTRDPFKNWSSLIFFVKNDWGLSEKWGRLKELPHFPQLGEEEILKTLDFSDTKSLQEELHHISRYVMEEKLFKVGLSIQAGRSHVVRLKKSEKVREISLNALRSSYSHPSRGQ</sequence>
<keyword evidence="2" id="KW-1185">Reference proteome</keyword>
<evidence type="ECO:0000313" key="1">
    <source>
        <dbReference type="EMBL" id="KAH0449225.1"/>
    </source>
</evidence>
<gene>
    <name evidence="1" type="ORF">IEQ34_023025</name>
</gene>
<dbReference type="EMBL" id="JAGFBR010000019">
    <property type="protein sequence ID" value="KAH0449225.1"/>
    <property type="molecule type" value="Genomic_DNA"/>
</dbReference>
<protein>
    <submittedName>
        <fullName evidence="1">Uncharacterized protein</fullName>
    </submittedName>
</protein>
<comment type="caution">
    <text evidence="1">The sequence shown here is derived from an EMBL/GenBank/DDBJ whole genome shotgun (WGS) entry which is preliminary data.</text>
</comment>
<evidence type="ECO:0000313" key="2">
    <source>
        <dbReference type="Proteomes" id="UP000775213"/>
    </source>
</evidence>
<proteinExistence type="predicted"/>